<keyword evidence="3" id="KW-1185">Reference proteome</keyword>
<protein>
    <submittedName>
        <fullName evidence="2">Glycosyl transferase</fullName>
    </submittedName>
</protein>
<dbReference type="EMBL" id="CP029187">
    <property type="protein sequence ID" value="AWI25681.1"/>
    <property type="molecule type" value="Genomic_DNA"/>
</dbReference>
<proteinExistence type="predicted"/>
<reference evidence="2 3" key="1">
    <citation type="submission" date="2018-05" db="EMBL/GenBank/DDBJ databases">
        <title>Genome sequencing of Flavobacterium sp. HYN0049.</title>
        <authorList>
            <person name="Yi H."/>
            <person name="Baek C."/>
        </authorList>
    </citation>
    <scope>NUCLEOTIDE SEQUENCE [LARGE SCALE GENOMIC DNA]</scope>
    <source>
        <strain evidence="2 3">HYN0049</strain>
    </source>
</reference>
<dbReference type="KEGG" id="fpal:HYN49_07080"/>
<evidence type="ECO:0000313" key="2">
    <source>
        <dbReference type="EMBL" id="AWI25681.1"/>
    </source>
</evidence>
<name>A0A2S1SH23_9FLAO</name>
<accession>A0A2S1SH23</accession>
<evidence type="ECO:0000313" key="3">
    <source>
        <dbReference type="Proteomes" id="UP000244937"/>
    </source>
</evidence>
<sequence>MKFLIVSHVPHKYVNGQYYGYAPYVREMNIWLKYVDKLIVIAPLSSEPLTAVDQNYDHSDICFKAVPSFNLLGLTSILNALISMPKITFRMFFAMRRADHIHLRCPGNMGLIGCLVQILFPLKKKTAKYAGNWDPDSRQPWSYKLQRRILNNTFLTRNIKVLVYGEWPDSGKNIKPFFTATYSENEVKPLHQETVNILKFVFAGGLVSGKNPKYAVNLVKILHEQGKQVRLDLYGDGPLYQPISEFITANRLENQIKLHGNQSKEILKEAFIQAQFVILPSDSEGWPKAVAEGMFWGCVPLATSVSCVPMMLGHGKRGLLLSMDLIKDGQSVTALLDNPDNFIGKGVDAAAWSRQFTTEVFETEIKKLLQ</sequence>
<dbReference type="SUPFAM" id="SSF53756">
    <property type="entry name" value="UDP-Glycosyltransferase/glycogen phosphorylase"/>
    <property type="match status" value="1"/>
</dbReference>
<keyword evidence="2" id="KW-0808">Transferase</keyword>
<dbReference type="RefSeq" id="WP_108903467.1">
    <property type="nucleotide sequence ID" value="NZ_CP029187.1"/>
</dbReference>
<dbReference type="Pfam" id="PF00534">
    <property type="entry name" value="Glycos_transf_1"/>
    <property type="match status" value="1"/>
</dbReference>
<dbReference type="Proteomes" id="UP000244937">
    <property type="component" value="Chromosome"/>
</dbReference>
<dbReference type="InterPro" id="IPR001296">
    <property type="entry name" value="Glyco_trans_1"/>
</dbReference>
<evidence type="ECO:0000259" key="1">
    <source>
        <dbReference type="Pfam" id="PF00534"/>
    </source>
</evidence>
<dbReference type="PANTHER" id="PTHR12526:SF630">
    <property type="entry name" value="GLYCOSYLTRANSFERASE"/>
    <property type="match status" value="1"/>
</dbReference>
<dbReference type="CDD" id="cd01635">
    <property type="entry name" value="Glycosyltransferase_GTB-type"/>
    <property type="match status" value="1"/>
</dbReference>
<feature type="domain" description="Glycosyl transferase family 1" evidence="1">
    <location>
        <begin position="199"/>
        <end position="321"/>
    </location>
</feature>
<dbReference type="AlphaFoldDB" id="A0A2S1SH23"/>
<gene>
    <name evidence="2" type="ORF">HYN49_07080</name>
</gene>
<dbReference type="Gene3D" id="3.40.50.2000">
    <property type="entry name" value="Glycogen Phosphorylase B"/>
    <property type="match status" value="1"/>
</dbReference>
<dbReference type="OrthoDB" id="1395864at2"/>
<organism evidence="2 3">
    <name type="scientific">Flavobacterium pallidum</name>
    <dbReference type="NCBI Taxonomy" id="2172098"/>
    <lineage>
        <taxon>Bacteria</taxon>
        <taxon>Pseudomonadati</taxon>
        <taxon>Bacteroidota</taxon>
        <taxon>Flavobacteriia</taxon>
        <taxon>Flavobacteriales</taxon>
        <taxon>Flavobacteriaceae</taxon>
        <taxon>Flavobacterium</taxon>
    </lineage>
</organism>
<dbReference type="GO" id="GO:0016757">
    <property type="term" value="F:glycosyltransferase activity"/>
    <property type="evidence" value="ECO:0007669"/>
    <property type="project" value="InterPro"/>
</dbReference>
<dbReference type="PANTHER" id="PTHR12526">
    <property type="entry name" value="GLYCOSYLTRANSFERASE"/>
    <property type="match status" value="1"/>
</dbReference>